<name>A0A540NDV7_MALBA</name>
<evidence type="ECO:0000313" key="2">
    <source>
        <dbReference type="Proteomes" id="UP000315295"/>
    </source>
</evidence>
<dbReference type="AlphaFoldDB" id="A0A540NDV7"/>
<sequence length="101" mass="11594">MEDKNKDDNVIDADLNDLVQQFQFTHAIAVAMGNSCLTTEWRSWKDVLENAKKAVMDELLCKYTLDDESKELLKKLMEDALEGGYNRWHYDVLQNGPGPSK</sequence>
<dbReference type="EMBL" id="VIEB01000067">
    <property type="protein sequence ID" value="TQE08690.1"/>
    <property type="molecule type" value="Genomic_DNA"/>
</dbReference>
<proteinExistence type="predicted"/>
<organism evidence="1 2">
    <name type="scientific">Malus baccata</name>
    <name type="common">Siberian crab apple</name>
    <name type="synonym">Pyrus baccata</name>
    <dbReference type="NCBI Taxonomy" id="106549"/>
    <lineage>
        <taxon>Eukaryota</taxon>
        <taxon>Viridiplantae</taxon>
        <taxon>Streptophyta</taxon>
        <taxon>Embryophyta</taxon>
        <taxon>Tracheophyta</taxon>
        <taxon>Spermatophyta</taxon>
        <taxon>Magnoliopsida</taxon>
        <taxon>eudicotyledons</taxon>
        <taxon>Gunneridae</taxon>
        <taxon>Pentapetalae</taxon>
        <taxon>rosids</taxon>
        <taxon>fabids</taxon>
        <taxon>Rosales</taxon>
        <taxon>Rosaceae</taxon>
        <taxon>Amygdaloideae</taxon>
        <taxon>Maleae</taxon>
        <taxon>Malus</taxon>
    </lineage>
</organism>
<gene>
    <name evidence="1" type="ORF">C1H46_005674</name>
</gene>
<evidence type="ECO:0000313" key="1">
    <source>
        <dbReference type="EMBL" id="TQE08690.1"/>
    </source>
</evidence>
<keyword evidence="2" id="KW-1185">Reference proteome</keyword>
<protein>
    <submittedName>
        <fullName evidence="1">Uncharacterized protein</fullName>
    </submittedName>
</protein>
<accession>A0A540NDV7</accession>
<reference evidence="1 2" key="1">
    <citation type="journal article" date="2019" name="G3 (Bethesda)">
        <title>Sequencing of a Wild Apple (Malus baccata) Genome Unravels the Differences Between Cultivated and Wild Apple Species Regarding Disease Resistance and Cold Tolerance.</title>
        <authorList>
            <person name="Chen X."/>
        </authorList>
    </citation>
    <scope>NUCLEOTIDE SEQUENCE [LARGE SCALE GENOMIC DNA]</scope>
    <source>
        <strain evidence="2">cv. Shandingzi</strain>
        <tissue evidence="1">Leaves</tissue>
    </source>
</reference>
<comment type="caution">
    <text evidence="1">The sequence shown here is derived from an EMBL/GenBank/DDBJ whole genome shotgun (WGS) entry which is preliminary data.</text>
</comment>
<dbReference type="Proteomes" id="UP000315295">
    <property type="component" value="Unassembled WGS sequence"/>
</dbReference>